<keyword evidence="1" id="KW-0812">Transmembrane</keyword>
<gene>
    <name evidence="3" type="ORF">DDT56_22290</name>
</gene>
<dbReference type="EMBL" id="QDKH01000039">
    <property type="protein sequence ID" value="PWC10272.1"/>
    <property type="molecule type" value="Genomic_DNA"/>
</dbReference>
<keyword evidence="4" id="KW-1185">Reference proteome</keyword>
<dbReference type="Proteomes" id="UP000296159">
    <property type="component" value="Unassembled WGS sequence"/>
</dbReference>
<feature type="transmembrane region" description="Helical" evidence="1">
    <location>
        <begin position="316"/>
        <end position="334"/>
    </location>
</feature>
<evidence type="ECO:0000313" key="4">
    <source>
        <dbReference type="Proteomes" id="UP000296159"/>
    </source>
</evidence>
<evidence type="ECO:0000256" key="1">
    <source>
        <dbReference type="SAM" id="Phobius"/>
    </source>
</evidence>
<keyword evidence="1" id="KW-0472">Membrane</keyword>
<name>A0A2U1TLR7_9GAMM</name>
<accession>A0A2U1TLR7</accession>
<dbReference type="InterPro" id="IPR002823">
    <property type="entry name" value="DUF112_TM"/>
</dbReference>
<reference evidence="3 4" key="1">
    <citation type="submission" date="2018-04" db="EMBL/GenBank/DDBJ databases">
        <title>Brenneria corticis sp.nov.</title>
        <authorList>
            <person name="Li Y."/>
        </authorList>
    </citation>
    <scope>NUCLEOTIDE SEQUENCE [LARGE SCALE GENOMIC DNA]</scope>
    <source>
        <strain evidence="3 4">CFCC 11842</strain>
    </source>
</reference>
<dbReference type="PANTHER" id="PTHR35342:SF5">
    <property type="entry name" value="TRICARBOXYLIC TRANSPORT PROTEIN"/>
    <property type="match status" value="1"/>
</dbReference>
<feature type="transmembrane region" description="Helical" evidence="1">
    <location>
        <begin position="470"/>
        <end position="487"/>
    </location>
</feature>
<dbReference type="Pfam" id="PF01970">
    <property type="entry name" value="TctA"/>
    <property type="match status" value="1"/>
</dbReference>
<dbReference type="RefSeq" id="WP_136168556.1">
    <property type="nucleotide sequence ID" value="NZ_KZ819101.1"/>
</dbReference>
<feature type="transmembrane region" description="Helical" evidence="1">
    <location>
        <begin position="20"/>
        <end position="39"/>
    </location>
</feature>
<proteinExistence type="predicted"/>
<organism evidence="3 4">
    <name type="scientific">Brenneria corticis</name>
    <dbReference type="NCBI Taxonomy" id="2173106"/>
    <lineage>
        <taxon>Bacteria</taxon>
        <taxon>Pseudomonadati</taxon>
        <taxon>Pseudomonadota</taxon>
        <taxon>Gammaproteobacteria</taxon>
        <taxon>Enterobacterales</taxon>
        <taxon>Pectobacteriaceae</taxon>
        <taxon>Brenneria</taxon>
    </lineage>
</organism>
<feature type="transmembrane region" description="Helical" evidence="1">
    <location>
        <begin position="169"/>
        <end position="186"/>
    </location>
</feature>
<evidence type="ECO:0000259" key="2">
    <source>
        <dbReference type="Pfam" id="PF01970"/>
    </source>
</evidence>
<sequence length="504" mass="53475">MELLDNLYLGFTTALSWQNLLYALIGCLLGTLIGVLPGLGPVPTIAMLLPITYNLPPTPALIMLASIYYGAQYGGSTSAILLRIPGESSSAVTLIEGHAMARQGRAGIALFGAAVGSFIAGCFGVMLLAAFANPLTELAFIFGPAEYFSLMLLGLVGAIALSSDAFDKSLGMVTLGLLLGLVGTDANSGVTRFDFGVLRLMDGISFVYLAMGIYAIAEIVGNLAQYKKQPVAATTKINTLWPQGKDIKRMLPSIGRGTMLGSVLGILPGAGVTIAAFAAYTLEKKVSRYRGEFGAGAIEGVVGPESANNAAAQTNFIPLLTMGIPGSGVMALMLGAMMIHNIQPGPQVMANHPPLFWGLVASMWIGNLILIILNLPLVGIWVRLLSIPYRLLYPAILVFCCVGVYSISNSVFGIYVMAFFGVLGYLFVKLDISPVPLLLGFVLGPMMETSFRRALMVSRGDLSVFIDRPISLSLLLATLAFVLLALLPKLRLRKQKLLGETETL</sequence>
<feature type="transmembrane region" description="Helical" evidence="1">
    <location>
        <begin position="138"/>
        <end position="162"/>
    </location>
</feature>
<feature type="transmembrane region" description="Helical" evidence="1">
    <location>
        <begin position="108"/>
        <end position="132"/>
    </location>
</feature>
<feature type="transmembrane region" description="Helical" evidence="1">
    <location>
        <begin position="355"/>
        <end position="381"/>
    </location>
</feature>
<feature type="transmembrane region" description="Helical" evidence="1">
    <location>
        <begin position="206"/>
        <end position="224"/>
    </location>
</feature>
<dbReference type="PANTHER" id="PTHR35342">
    <property type="entry name" value="TRICARBOXYLIC TRANSPORT PROTEIN"/>
    <property type="match status" value="1"/>
</dbReference>
<feature type="transmembrane region" description="Helical" evidence="1">
    <location>
        <begin position="258"/>
        <end position="280"/>
    </location>
</feature>
<dbReference type="AlphaFoldDB" id="A0A2U1TLR7"/>
<comment type="caution">
    <text evidence="3">The sequence shown here is derived from an EMBL/GenBank/DDBJ whole genome shotgun (WGS) entry which is preliminary data.</text>
</comment>
<protein>
    <recommendedName>
        <fullName evidence="2">DUF112 domain-containing protein</fullName>
    </recommendedName>
</protein>
<feature type="domain" description="DUF112" evidence="2">
    <location>
        <begin position="20"/>
        <end position="439"/>
    </location>
</feature>
<evidence type="ECO:0000313" key="3">
    <source>
        <dbReference type="EMBL" id="PWC10272.1"/>
    </source>
</evidence>
<keyword evidence="1" id="KW-1133">Transmembrane helix</keyword>